<accession>A0A1V4KXE5</accession>
<dbReference type="AlphaFoldDB" id="A0A1V4KXE5"/>
<reference evidence="1 2" key="1">
    <citation type="submission" date="2016-02" db="EMBL/GenBank/DDBJ databases">
        <title>Band-tailed pigeon sequencing and assembly.</title>
        <authorList>
            <person name="Soares A.E."/>
            <person name="Novak B.J."/>
            <person name="Rice E.S."/>
            <person name="O'Connell B."/>
            <person name="Chang D."/>
            <person name="Weber S."/>
            <person name="Shapiro B."/>
        </authorList>
    </citation>
    <scope>NUCLEOTIDE SEQUENCE [LARGE SCALE GENOMIC DNA]</scope>
    <source>
        <strain evidence="1">BTP2013</strain>
        <tissue evidence="1">Blood</tissue>
    </source>
</reference>
<dbReference type="EMBL" id="LSYS01001493">
    <property type="protein sequence ID" value="OPJ89070.1"/>
    <property type="molecule type" value="Genomic_DNA"/>
</dbReference>
<name>A0A1V4KXE5_PATFA</name>
<comment type="caution">
    <text evidence="1">The sequence shown here is derived from an EMBL/GenBank/DDBJ whole genome shotgun (WGS) entry which is preliminary data.</text>
</comment>
<proteinExistence type="predicted"/>
<sequence length="66" mass="7331">MQEVDNLESFGVGDSELEQKQVSKCFAKTELHLCCQVEADSKGDAAELRMLFGRVPDSDDDLLLLL</sequence>
<keyword evidence="2" id="KW-1185">Reference proteome</keyword>
<gene>
    <name evidence="1" type="ORF">AV530_019160</name>
</gene>
<evidence type="ECO:0000313" key="1">
    <source>
        <dbReference type="EMBL" id="OPJ89070.1"/>
    </source>
</evidence>
<dbReference type="Proteomes" id="UP000190648">
    <property type="component" value="Unassembled WGS sequence"/>
</dbReference>
<protein>
    <submittedName>
        <fullName evidence="1">Uncharacterized protein</fullName>
    </submittedName>
</protein>
<organism evidence="1 2">
    <name type="scientific">Patagioenas fasciata monilis</name>
    <dbReference type="NCBI Taxonomy" id="372326"/>
    <lineage>
        <taxon>Eukaryota</taxon>
        <taxon>Metazoa</taxon>
        <taxon>Chordata</taxon>
        <taxon>Craniata</taxon>
        <taxon>Vertebrata</taxon>
        <taxon>Euteleostomi</taxon>
        <taxon>Archelosauria</taxon>
        <taxon>Archosauria</taxon>
        <taxon>Dinosauria</taxon>
        <taxon>Saurischia</taxon>
        <taxon>Theropoda</taxon>
        <taxon>Coelurosauria</taxon>
        <taxon>Aves</taxon>
        <taxon>Neognathae</taxon>
        <taxon>Neoaves</taxon>
        <taxon>Columbimorphae</taxon>
        <taxon>Columbiformes</taxon>
        <taxon>Columbidae</taxon>
        <taxon>Patagioenas</taxon>
    </lineage>
</organism>
<evidence type="ECO:0000313" key="2">
    <source>
        <dbReference type="Proteomes" id="UP000190648"/>
    </source>
</evidence>